<feature type="region of interest" description="Disordered" evidence="1">
    <location>
        <begin position="356"/>
        <end position="381"/>
    </location>
</feature>
<name>A0A195CDP7_9HYME</name>
<gene>
    <name evidence="2" type="ORF">ALC62_11174</name>
</gene>
<feature type="region of interest" description="Disordered" evidence="1">
    <location>
        <begin position="564"/>
        <end position="598"/>
    </location>
</feature>
<feature type="region of interest" description="Disordered" evidence="1">
    <location>
        <begin position="241"/>
        <end position="261"/>
    </location>
</feature>
<feature type="compositionally biased region" description="Basic and acidic residues" evidence="1">
    <location>
        <begin position="73"/>
        <end position="84"/>
    </location>
</feature>
<feature type="compositionally biased region" description="Basic and acidic residues" evidence="1">
    <location>
        <begin position="587"/>
        <end position="598"/>
    </location>
</feature>
<sequence>MEDINDRGRLSLHASNSRRYNATGEALSDEECETPCTYTECILSVFLSGIPSVYVTGGYTEQRWTSSSAQYRGGRERVESRPRFQDSSQNNPAYKLDCWEARTGGATRCNSETGNTYKRRANTCARTRSHVHDKYIVHVCNVTRTRVNTHRENRDSILSFYPPSLSLFLDYRWHWEIISPDGEMVKVGPLVRARVRTDEGCESNALIRKPHRRGGGKRKVEISGSLDLQSSTIVPLRSFAAAPNSTTERPEKKDFTGMSDKNKLGSLAHRFHGERSRIGNYQSSLRDFVVLTASESTGGCRITSRSLRSNDYCSGICMVVIEIDRREYGMVSQRSIPLTVTTDSLVRVSAKLENKLSRHGGGGNGDDGDGDGPKQSLNGCSTESMSFHRIPVDVDIDRRFSGIASVYSKRLDGFSLGRSVRSGGQAVRRLMEESGILLSHVRQLMMMAAGVCVRMCVWMDYGRGGRYSARRRYVNRRQRRLGLRCVEAMAVTCYQAVMAAPAAGRGMTVMMMPEDDPREGHGSLMMLRGAVRVMRLRDHVVTRGWCVCGARMVMTAGRRVVGLELPHPTPIPVTPTPTPTPASEPAGNKEDGEEPHIT</sequence>
<evidence type="ECO:0000313" key="3">
    <source>
        <dbReference type="Proteomes" id="UP000078542"/>
    </source>
</evidence>
<keyword evidence="3" id="KW-1185">Reference proteome</keyword>
<evidence type="ECO:0000256" key="1">
    <source>
        <dbReference type="SAM" id="MobiDB-lite"/>
    </source>
</evidence>
<dbReference type="EMBL" id="KQ978009">
    <property type="protein sequence ID" value="KYM98183.1"/>
    <property type="molecule type" value="Genomic_DNA"/>
</dbReference>
<organism evidence="2 3">
    <name type="scientific">Cyphomyrmex costatus</name>
    <dbReference type="NCBI Taxonomy" id="456900"/>
    <lineage>
        <taxon>Eukaryota</taxon>
        <taxon>Metazoa</taxon>
        <taxon>Ecdysozoa</taxon>
        <taxon>Arthropoda</taxon>
        <taxon>Hexapoda</taxon>
        <taxon>Insecta</taxon>
        <taxon>Pterygota</taxon>
        <taxon>Neoptera</taxon>
        <taxon>Endopterygota</taxon>
        <taxon>Hymenoptera</taxon>
        <taxon>Apocrita</taxon>
        <taxon>Aculeata</taxon>
        <taxon>Formicoidea</taxon>
        <taxon>Formicidae</taxon>
        <taxon>Myrmicinae</taxon>
        <taxon>Cyphomyrmex</taxon>
    </lineage>
</organism>
<evidence type="ECO:0000313" key="2">
    <source>
        <dbReference type="EMBL" id="KYM98183.1"/>
    </source>
</evidence>
<reference evidence="2 3" key="1">
    <citation type="submission" date="2016-03" db="EMBL/GenBank/DDBJ databases">
        <title>Cyphomyrmex costatus WGS genome.</title>
        <authorList>
            <person name="Nygaard S."/>
            <person name="Hu H."/>
            <person name="Boomsma J."/>
            <person name="Zhang G."/>
        </authorList>
    </citation>
    <scope>NUCLEOTIDE SEQUENCE [LARGE SCALE GENOMIC DNA]</scope>
    <source>
        <strain evidence="2">MS0001</strain>
        <tissue evidence="2">Whole body</tissue>
    </source>
</reference>
<protein>
    <submittedName>
        <fullName evidence="2">Uncharacterized protein</fullName>
    </submittedName>
</protein>
<proteinExistence type="predicted"/>
<feature type="compositionally biased region" description="Pro residues" evidence="1">
    <location>
        <begin position="567"/>
        <end position="582"/>
    </location>
</feature>
<accession>A0A195CDP7</accession>
<dbReference type="AlphaFoldDB" id="A0A195CDP7"/>
<feature type="region of interest" description="Disordered" evidence="1">
    <location>
        <begin position="65"/>
        <end position="89"/>
    </location>
</feature>
<feature type="compositionally biased region" description="Basic and acidic residues" evidence="1">
    <location>
        <begin position="248"/>
        <end position="261"/>
    </location>
</feature>
<dbReference type="Proteomes" id="UP000078542">
    <property type="component" value="Unassembled WGS sequence"/>
</dbReference>